<gene>
    <name evidence="8" type="ORF">D0Z07_7839</name>
</gene>
<dbReference type="PANTHER" id="PTHR43814">
    <property type="entry name" value="ARGININOSUCCINATE LYASE"/>
    <property type="match status" value="1"/>
</dbReference>
<proteinExistence type="inferred from homology"/>
<dbReference type="GO" id="GO:0004056">
    <property type="term" value="F:argininosuccinate lyase activity"/>
    <property type="evidence" value="ECO:0007669"/>
    <property type="project" value="UniProtKB-EC"/>
</dbReference>
<accession>A0A9P6SLN0</accession>
<dbReference type="FunFam" id="1.10.275.10:FF:000002">
    <property type="entry name" value="Argininosuccinate lyase"/>
    <property type="match status" value="1"/>
</dbReference>
<sequence>MASEQIGSSGSKPGENMLWGGRFTGGLDPLMVSYNESIYYDRAFHTQDIAGSIAWARANHKGGILSAAEFSAIESGLKKVEKEWAAGTFKIIPGVDEDIHTANERRLGEIIGKEIGGKLHTGRSRNEQVATDMRMWLRDELRKIDTYLSDFLKVIAARAEKEVDYVMPGYTHLQRAQPIRWSHWMLSYGMAFASDLERLREVISRVNLSPLGCGALAGNPFGIDRQMMAEELGFEGLLWNSMAAVSSRDFVVEALQWGATLMGHMSRWAEDLIIYSTQEFAYVKLADAYSTGSSLMPQKKNPDSLELLRGKSGRAFGQMAGFMMTVKGLASTYNKDLQESVEPMLDGIKTYADSIQIATGVLSTLATNPAKMEAALDPFMLATDLADYLVRKGVPFRDTHHISGQCVAFSEKSGTPMNQMKISDFKGIDARFEKDVLACFNYEKSVEMRSAAGGTSKKCVLEQISVLKKMLA</sequence>
<comment type="similarity">
    <text evidence="3">Belongs to the lyase 1 family. Argininosuccinate lyase subfamily.</text>
</comment>
<dbReference type="InterPro" id="IPR020557">
    <property type="entry name" value="Fumarate_lyase_CS"/>
</dbReference>
<evidence type="ECO:0000259" key="6">
    <source>
        <dbReference type="Pfam" id="PF00206"/>
    </source>
</evidence>
<dbReference type="Gene3D" id="1.10.40.30">
    <property type="entry name" value="Fumarase/aspartase (C-terminal domain)"/>
    <property type="match status" value="1"/>
</dbReference>
<feature type="domain" description="Argininosuccinate lyase C-terminal" evidence="7">
    <location>
        <begin position="379"/>
        <end position="447"/>
    </location>
</feature>
<dbReference type="EC" id="4.3.2.1" evidence="4"/>
<dbReference type="InterPro" id="IPR009049">
    <property type="entry name" value="Argininosuccinate_lyase"/>
</dbReference>
<dbReference type="InterPro" id="IPR000362">
    <property type="entry name" value="Fumarate_lyase_fam"/>
</dbReference>
<evidence type="ECO:0000259" key="7">
    <source>
        <dbReference type="Pfam" id="PF14698"/>
    </source>
</evidence>
<dbReference type="PRINTS" id="PR00149">
    <property type="entry name" value="FUMRATELYASE"/>
</dbReference>
<evidence type="ECO:0000256" key="5">
    <source>
        <dbReference type="ARBA" id="ARBA00032749"/>
    </source>
</evidence>
<protein>
    <recommendedName>
        <fullName evidence="4">argininosuccinate lyase</fullName>
        <ecNumber evidence="4">4.3.2.1</ecNumber>
    </recommendedName>
    <alternativeName>
        <fullName evidence="5">Arginosuccinase</fullName>
    </alternativeName>
</protein>
<dbReference type="InterPro" id="IPR008948">
    <property type="entry name" value="L-Aspartase-like"/>
</dbReference>
<name>A0A9P6SLN0_9HELO</name>
<dbReference type="AlphaFoldDB" id="A0A9P6SLN0"/>
<reference evidence="8" key="1">
    <citation type="submission" date="2019-07" db="EMBL/GenBank/DDBJ databases">
        <title>Hyphodiscus hymeniophilus genome sequencing and assembly.</title>
        <authorList>
            <person name="Kramer G."/>
            <person name="Nodwell J."/>
        </authorList>
    </citation>
    <scope>NUCLEOTIDE SEQUENCE</scope>
    <source>
        <strain evidence="8">ATCC 34498</strain>
    </source>
</reference>
<dbReference type="Proteomes" id="UP000785200">
    <property type="component" value="Unassembled WGS sequence"/>
</dbReference>
<evidence type="ECO:0000256" key="1">
    <source>
        <dbReference type="ARBA" id="ARBA00000985"/>
    </source>
</evidence>
<dbReference type="PANTHER" id="PTHR43814:SF1">
    <property type="entry name" value="ARGININOSUCCINATE LYASE"/>
    <property type="match status" value="1"/>
</dbReference>
<comment type="pathway">
    <text evidence="2">Amino-acid biosynthesis; L-arginine biosynthesis; L-arginine from L-ornithine and carbamoyl phosphate: step 3/3.</text>
</comment>
<dbReference type="Gene3D" id="1.10.275.10">
    <property type="entry name" value="Fumarase/aspartase (N-terminal domain)"/>
    <property type="match status" value="1"/>
</dbReference>
<dbReference type="EMBL" id="VNKQ01000017">
    <property type="protein sequence ID" value="KAG0646043.1"/>
    <property type="molecule type" value="Genomic_DNA"/>
</dbReference>
<dbReference type="GO" id="GO:0042450">
    <property type="term" value="P:L-arginine biosynthetic process via ornithine"/>
    <property type="evidence" value="ECO:0007669"/>
    <property type="project" value="InterPro"/>
</dbReference>
<evidence type="ECO:0000256" key="2">
    <source>
        <dbReference type="ARBA" id="ARBA00004941"/>
    </source>
</evidence>
<comment type="catalytic activity">
    <reaction evidence="1">
        <text>2-(N(omega)-L-arginino)succinate = fumarate + L-arginine</text>
        <dbReference type="Rhea" id="RHEA:24020"/>
        <dbReference type="ChEBI" id="CHEBI:29806"/>
        <dbReference type="ChEBI" id="CHEBI:32682"/>
        <dbReference type="ChEBI" id="CHEBI:57472"/>
        <dbReference type="EC" id="4.3.2.1"/>
    </reaction>
</comment>
<organism evidence="8 9">
    <name type="scientific">Hyphodiscus hymeniophilus</name>
    <dbReference type="NCBI Taxonomy" id="353542"/>
    <lineage>
        <taxon>Eukaryota</taxon>
        <taxon>Fungi</taxon>
        <taxon>Dikarya</taxon>
        <taxon>Ascomycota</taxon>
        <taxon>Pezizomycotina</taxon>
        <taxon>Leotiomycetes</taxon>
        <taxon>Helotiales</taxon>
        <taxon>Hyphodiscaceae</taxon>
        <taxon>Hyphodiscus</taxon>
    </lineage>
</organism>
<dbReference type="PROSITE" id="PS00163">
    <property type="entry name" value="FUMARATE_LYASES"/>
    <property type="match status" value="1"/>
</dbReference>
<evidence type="ECO:0000256" key="3">
    <source>
        <dbReference type="ARBA" id="ARBA00010755"/>
    </source>
</evidence>
<dbReference type="OrthoDB" id="2561043at2759"/>
<dbReference type="FunFam" id="1.10.40.30:FF:000001">
    <property type="entry name" value="Argininosuccinate lyase"/>
    <property type="match status" value="1"/>
</dbReference>
<keyword evidence="9" id="KW-1185">Reference proteome</keyword>
<dbReference type="NCBIfam" id="TIGR00838">
    <property type="entry name" value="argH"/>
    <property type="match status" value="1"/>
</dbReference>
<dbReference type="InterPro" id="IPR022761">
    <property type="entry name" value="Fumarate_lyase_N"/>
</dbReference>
<feature type="domain" description="Fumarate lyase N-terminal" evidence="6">
    <location>
        <begin position="21"/>
        <end position="317"/>
    </location>
</feature>
<dbReference type="InterPro" id="IPR024083">
    <property type="entry name" value="Fumarase/histidase_N"/>
</dbReference>
<dbReference type="FunFam" id="1.20.200.10:FF:000025">
    <property type="entry name" value="Argininosuccinate lyase chloroplastic"/>
    <property type="match status" value="1"/>
</dbReference>
<dbReference type="HAMAP" id="MF_00006">
    <property type="entry name" value="Arg_succ_lyase"/>
    <property type="match status" value="1"/>
</dbReference>
<evidence type="ECO:0000256" key="4">
    <source>
        <dbReference type="ARBA" id="ARBA00012338"/>
    </source>
</evidence>
<dbReference type="Pfam" id="PF14698">
    <property type="entry name" value="ASL_C2"/>
    <property type="match status" value="1"/>
</dbReference>
<dbReference type="Pfam" id="PF00206">
    <property type="entry name" value="Lyase_1"/>
    <property type="match status" value="1"/>
</dbReference>
<dbReference type="SUPFAM" id="SSF48557">
    <property type="entry name" value="L-aspartase-like"/>
    <property type="match status" value="1"/>
</dbReference>
<dbReference type="PRINTS" id="PR00145">
    <property type="entry name" value="ARGSUCLYASE"/>
</dbReference>
<keyword evidence="8" id="KW-0456">Lyase</keyword>
<dbReference type="GO" id="GO:0005829">
    <property type="term" value="C:cytosol"/>
    <property type="evidence" value="ECO:0007669"/>
    <property type="project" value="TreeGrafter"/>
</dbReference>
<evidence type="ECO:0000313" key="9">
    <source>
        <dbReference type="Proteomes" id="UP000785200"/>
    </source>
</evidence>
<dbReference type="InterPro" id="IPR029419">
    <property type="entry name" value="Arg_succ_lyase_C"/>
</dbReference>
<dbReference type="CDD" id="cd01359">
    <property type="entry name" value="Argininosuccinate_lyase"/>
    <property type="match status" value="1"/>
</dbReference>
<dbReference type="Gene3D" id="1.20.200.10">
    <property type="entry name" value="Fumarase/aspartase (Central domain)"/>
    <property type="match status" value="1"/>
</dbReference>
<evidence type="ECO:0000313" key="8">
    <source>
        <dbReference type="EMBL" id="KAG0646043.1"/>
    </source>
</evidence>
<comment type="caution">
    <text evidence="8">The sequence shown here is derived from an EMBL/GenBank/DDBJ whole genome shotgun (WGS) entry which is preliminary data.</text>
</comment>